<name>A0A835RR94_VANPL</name>
<accession>A0A835RR94</accession>
<reference evidence="3 4" key="1">
    <citation type="journal article" date="2020" name="Nat. Food">
        <title>A phased Vanilla planifolia genome enables genetic improvement of flavour and production.</title>
        <authorList>
            <person name="Hasing T."/>
            <person name="Tang H."/>
            <person name="Brym M."/>
            <person name="Khazi F."/>
            <person name="Huang T."/>
            <person name="Chambers A.H."/>
        </authorList>
    </citation>
    <scope>NUCLEOTIDE SEQUENCE [LARGE SCALE GENOMIC DNA]</scope>
    <source>
        <tissue evidence="3">Leaf</tissue>
    </source>
</reference>
<evidence type="ECO:0000256" key="1">
    <source>
        <dbReference type="ARBA" id="ARBA00022737"/>
    </source>
</evidence>
<evidence type="ECO:0008006" key="5">
    <source>
        <dbReference type="Google" id="ProtNLM"/>
    </source>
</evidence>
<feature type="repeat" description="PPR" evidence="2">
    <location>
        <begin position="246"/>
        <end position="280"/>
    </location>
</feature>
<dbReference type="InterPro" id="IPR051222">
    <property type="entry name" value="PPR/CCM1_RNA-binding"/>
</dbReference>
<evidence type="ECO:0000256" key="2">
    <source>
        <dbReference type="PROSITE-ProRule" id="PRU00708"/>
    </source>
</evidence>
<feature type="repeat" description="PPR" evidence="2">
    <location>
        <begin position="383"/>
        <end position="417"/>
    </location>
</feature>
<feature type="repeat" description="PPR" evidence="2">
    <location>
        <begin position="649"/>
        <end position="683"/>
    </location>
</feature>
<keyword evidence="1" id="KW-0677">Repeat</keyword>
<dbReference type="Pfam" id="PF12854">
    <property type="entry name" value="PPR_1"/>
    <property type="match status" value="2"/>
</dbReference>
<gene>
    <name evidence="3" type="ORF">HPP92_007380</name>
</gene>
<feature type="repeat" description="PPR" evidence="2">
    <location>
        <begin position="719"/>
        <end position="753"/>
    </location>
</feature>
<feature type="repeat" description="PPR" evidence="2">
    <location>
        <begin position="754"/>
        <end position="788"/>
    </location>
</feature>
<dbReference type="SUPFAM" id="SSF81901">
    <property type="entry name" value="HCP-like"/>
    <property type="match status" value="1"/>
</dbReference>
<dbReference type="PANTHER" id="PTHR47942">
    <property type="entry name" value="TETRATRICOPEPTIDE REPEAT (TPR)-LIKE SUPERFAMILY PROTEIN-RELATED"/>
    <property type="match status" value="1"/>
</dbReference>
<feature type="repeat" description="PPR" evidence="2">
    <location>
        <begin position="458"/>
        <end position="492"/>
    </location>
</feature>
<feature type="repeat" description="PPR" evidence="2">
    <location>
        <begin position="313"/>
        <end position="347"/>
    </location>
</feature>
<feature type="repeat" description="PPR" evidence="2">
    <location>
        <begin position="493"/>
        <end position="527"/>
    </location>
</feature>
<feature type="repeat" description="PPR" evidence="2">
    <location>
        <begin position="563"/>
        <end position="597"/>
    </location>
</feature>
<dbReference type="InterPro" id="IPR011990">
    <property type="entry name" value="TPR-like_helical_dom_sf"/>
</dbReference>
<dbReference type="AlphaFoldDB" id="A0A835RR94"/>
<evidence type="ECO:0000313" key="3">
    <source>
        <dbReference type="EMBL" id="KAG0490517.1"/>
    </source>
</evidence>
<dbReference type="PANTHER" id="PTHR47942:SF16">
    <property type="entry name" value="PENTATRICOPEPTIDE REPEAT DOMAIN CONTAINING PROTEIN-RELATED"/>
    <property type="match status" value="1"/>
</dbReference>
<proteinExistence type="predicted"/>
<dbReference type="Pfam" id="PF01535">
    <property type="entry name" value="PPR"/>
    <property type="match status" value="4"/>
</dbReference>
<organism evidence="3 4">
    <name type="scientific">Vanilla planifolia</name>
    <name type="common">Vanilla</name>
    <dbReference type="NCBI Taxonomy" id="51239"/>
    <lineage>
        <taxon>Eukaryota</taxon>
        <taxon>Viridiplantae</taxon>
        <taxon>Streptophyta</taxon>
        <taxon>Embryophyta</taxon>
        <taxon>Tracheophyta</taxon>
        <taxon>Spermatophyta</taxon>
        <taxon>Magnoliopsida</taxon>
        <taxon>Liliopsida</taxon>
        <taxon>Asparagales</taxon>
        <taxon>Orchidaceae</taxon>
        <taxon>Vanilloideae</taxon>
        <taxon>Vanilleae</taxon>
        <taxon>Vanilla</taxon>
    </lineage>
</organism>
<feature type="repeat" description="PPR" evidence="2">
    <location>
        <begin position="824"/>
        <end position="854"/>
    </location>
</feature>
<feature type="repeat" description="PPR" evidence="2">
    <location>
        <begin position="528"/>
        <end position="562"/>
    </location>
</feature>
<dbReference type="OrthoDB" id="185373at2759"/>
<feature type="repeat" description="PPR" evidence="2">
    <location>
        <begin position="211"/>
        <end position="245"/>
    </location>
</feature>
<dbReference type="Gene3D" id="1.25.40.10">
    <property type="entry name" value="Tetratricopeptide repeat domain"/>
    <property type="match status" value="8"/>
</dbReference>
<dbReference type="EMBL" id="JADCNM010000003">
    <property type="protein sequence ID" value="KAG0490517.1"/>
    <property type="molecule type" value="Genomic_DNA"/>
</dbReference>
<dbReference type="Proteomes" id="UP000639772">
    <property type="component" value="Chromosome 3"/>
</dbReference>
<feature type="repeat" description="PPR" evidence="2">
    <location>
        <begin position="789"/>
        <end position="823"/>
    </location>
</feature>
<feature type="repeat" description="PPR" evidence="2">
    <location>
        <begin position="684"/>
        <end position="718"/>
    </location>
</feature>
<feature type="repeat" description="PPR" evidence="2">
    <location>
        <begin position="348"/>
        <end position="382"/>
    </location>
</feature>
<protein>
    <recommendedName>
        <fullName evidence="5">Pentatricopeptide repeat-containing protein</fullName>
    </recommendedName>
</protein>
<feature type="repeat" description="PPR" evidence="2">
    <location>
        <begin position="598"/>
        <end position="628"/>
    </location>
</feature>
<dbReference type="InterPro" id="IPR002885">
    <property type="entry name" value="PPR_rpt"/>
</dbReference>
<evidence type="ECO:0000313" key="4">
    <source>
        <dbReference type="Proteomes" id="UP000639772"/>
    </source>
</evidence>
<dbReference type="PROSITE" id="PS51375">
    <property type="entry name" value="PPR"/>
    <property type="match status" value="16"/>
</dbReference>
<dbReference type="NCBIfam" id="TIGR00756">
    <property type="entry name" value="PPR"/>
    <property type="match status" value="16"/>
</dbReference>
<dbReference type="Pfam" id="PF13041">
    <property type="entry name" value="PPR_2"/>
    <property type="match status" value="6"/>
</dbReference>
<comment type="caution">
    <text evidence="3">The sequence shown here is derived from an EMBL/GenBank/DDBJ whole genome shotgun (WGS) entry which is preliminary data.</text>
</comment>
<sequence>MSRLLANKICSCSAGMSNSSRNGLWLQQMNWWIARSNPFKRPLFFFCSGRSSCSSEDDELRGLVDSECKMTNEWNISSEESKQVAVSIEDFTFLQEAVTACNSPIQSEFSEEANLISEALRANCYDLNDKTMGCLRQFRAKLNKDLVIEVMRLVKVPELALKFFIWSGRQIGYSHSTPTYDALLDVLCFNNNDSVPQHFLREIGDEDRELLGRLLNVLIRKCCRNGFWSKALEELGRLKDFGHRPSRTAYNALVQVLLSADKLDLAFLVHREMSDYGCSIDRITIGHFAHALCKAKRWQEALGLLEKENFMLDTVFCTQMISGLLEASFFEEAMSFLHRLRSNGYLPNVVTYRTMLSGFLKKKQLGWCKRIINMMIMEGCCPSPSLFNSLLHAYCSAGDYVYAYKLLKKMDACGCKPGYVPYNIFIGGVCGNGEASSALVDLAEKVYAEMLDTGVVLNSVNIVNFAECLCSMGKFDRAFRVIKEMMSKGFVPVTSTYTKVIGCLCQASKVEEAFLLFEEMKSNCITPDVYTYTILIDAFCKVGLIQQARSWFDEMSRYGCTPNVVTYTALIHAYLKAKLVSEANKLFMSMLDMGCVPDLVTYSALIDGLCKAGNAEKACQIYSKMMGTYEGTDVDMYFGGNNASTSEPNVFTYGALVDGLCKVHKVAEARDLLDAMILAGHEPNNIVYDALIDGFCKVGKIDEAQIVLTRMSQSGHTPSVYTYSSLIDRLFKDKRLDHALKILSKMLDNSCAPNVVTYTEMVDGLCKVGKTDEAYKLFRMMEEKGCSPDVVTYTAMIDGLGKANKVDMCLELYNQMIAKGCAPTFITYSVLINHCCAVGFLDEALELLQEMKQTYWPRNVAGSQKVIEGFSRKFIASLGLLEEISKYSSVPMAPAYKILINSFYQAGRLDKAFELYKEVTSSSLCSSFLKLNTCSPFIEALCLASKVDKAFELYSDITWRVDEIPELALLFCLINGLLRVEKWEEAMLLCYSICHMSIQWCEEQSSGPG</sequence>